<dbReference type="RefSeq" id="WP_117451960.1">
    <property type="nucleotide sequence ID" value="NZ_CABJDD010000018.1"/>
</dbReference>
<protein>
    <recommendedName>
        <fullName evidence="5">Restriction endonuclease</fullName>
    </recommendedName>
</protein>
<dbReference type="PANTHER" id="PTHR30015:SF6">
    <property type="entry name" value="SLL1429 PROTEIN"/>
    <property type="match status" value="1"/>
</dbReference>
<dbReference type="InterPro" id="IPR007560">
    <property type="entry name" value="Restrct_endonuc_IV_Mrr"/>
</dbReference>
<dbReference type="Pfam" id="PF04471">
    <property type="entry name" value="Mrr_cat"/>
    <property type="match status" value="1"/>
</dbReference>
<proteinExistence type="predicted"/>
<dbReference type="InterPro" id="IPR011856">
    <property type="entry name" value="tRNA_endonuc-like_dom_sf"/>
</dbReference>
<sequence length="356" mass="40241">MNIFTFFKNRCNSNKKDNVLSETSTIDSFNNIIKHNLEEPLGIITNYSQDGYVLSNMENILVPQAMEECQTDFINTLIKFNSPATLKLVLFDSSSIVYNIYNPIPHMLIPVMTNTDLWARVLAFVCSEIQDRTYKFLEVEAKNVDNYNKIIHSAGGEQLPKIVIIVNEIHDLPNTAEDSLLQLLLKSNRVGIYLVLFSKFSIKNLALGIKMDLLKVYSGSQLNQVFNLTNQLSDNKQINLSYDNMDGHQFEYFCATLLKKNGFVNVSVTQGSGDHGIDILAEKDGITYAIQCKCYQSDIGNSAIQEAHSGKGIYKRDIAVVMTNRYFTKQAINDANALGVKLWDRTQLEKFVNNSK</sequence>
<dbReference type="GO" id="GO:0009307">
    <property type="term" value="P:DNA restriction-modification system"/>
    <property type="evidence" value="ECO:0007669"/>
    <property type="project" value="InterPro"/>
</dbReference>
<dbReference type="InterPro" id="IPR027417">
    <property type="entry name" value="P-loop_NTPase"/>
</dbReference>
<comment type="caution">
    <text evidence="3">The sequence shown here is derived from an EMBL/GenBank/DDBJ whole genome shotgun (WGS) entry which is preliminary data.</text>
</comment>
<dbReference type="GO" id="GO:0015666">
    <property type="term" value="F:restriction endodeoxyribonuclease activity"/>
    <property type="evidence" value="ECO:0007669"/>
    <property type="project" value="TreeGrafter"/>
</dbReference>
<feature type="domain" description="Restriction endonuclease type IV Mrr" evidence="2">
    <location>
        <begin position="243"/>
        <end position="351"/>
    </location>
</feature>
<evidence type="ECO:0008006" key="5">
    <source>
        <dbReference type="Google" id="ProtNLM"/>
    </source>
</evidence>
<dbReference type="GO" id="GO:0005524">
    <property type="term" value="F:ATP binding"/>
    <property type="evidence" value="ECO:0007669"/>
    <property type="project" value="InterPro"/>
</dbReference>
<dbReference type="SUPFAM" id="SSF52980">
    <property type="entry name" value="Restriction endonuclease-like"/>
    <property type="match status" value="1"/>
</dbReference>
<dbReference type="AlphaFoldDB" id="A0AA41FJM3"/>
<dbReference type="InterPro" id="IPR011335">
    <property type="entry name" value="Restrct_endonuc-II-like"/>
</dbReference>
<organism evidence="3 4">
    <name type="scientific">Enterocloster citroniae</name>
    <dbReference type="NCBI Taxonomy" id="358743"/>
    <lineage>
        <taxon>Bacteria</taxon>
        <taxon>Bacillati</taxon>
        <taxon>Bacillota</taxon>
        <taxon>Clostridia</taxon>
        <taxon>Lachnospirales</taxon>
        <taxon>Lachnospiraceae</taxon>
        <taxon>Enterocloster</taxon>
    </lineage>
</organism>
<evidence type="ECO:0000259" key="1">
    <source>
        <dbReference type="Pfam" id="PF01580"/>
    </source>
</evidence>
<name>A0AA41FJM3_9FIRM</name>
<feature type="domain" description="FtsK" evidence="1">
    <location>
        <begin position="69"/>
        <end position="164"/>
    </location>
</feature>
<dbReference type="EMBL" id="WQPS01000065">
    <property type="protein sequence ID" value="MBT9812737.1"/>
    <property type="molecule type" value="Genomic_DNA"/>
</dbReference>
<evidence type="ECO:0000259" key="2">
    <source>
        <dbReference type="Pfam" id="PF04471"/>
    </source>
</evidence>
<dbReference type="Gene3D" id="3.40.50.300">
    <property type="entry name" value="P-loop containing nucleotide triphosphate hydrolases"/>
    <property type="match status" value="1"/>
</dbReference>
<evidence type="ECO:0000313" key="4">
    <source>
        <dbReference type="Proteomes" id="UP000708338"/>
    </source>
</evidence>
<dbReference type="Proteomes" id="UP000708338">
    <property type="component" value="Unassembled WGS sequence"/>
</dbReference>
<dbReference type="InterPro" id="IPR002543">
    <property type="entry name" value="FtsK_dom"/>
</dbReference>
<gene>
    <name evidence="3" type="ORF">GPL26_24380</name>
</gene>
<dbReference type="Pfam" id="PF01580">
    <property type="entry name" value="FtsK_SpoIIIE"/>
    <property type="match status" value="1"/>
</dbReference>
<dbReference type="InterPro" id="IPR052906">
    <property type="entry name" value="Type_IV_Methyl-Rstrct_Enzyme"/>
</dbReference>
<evidence type="ECO:0000313" key="3">
    <source>
        <dbReference type="EMBL" id="MBT9812737.1"/>
    </source>
</evidence>
<accession>A0AA41FJM3</accession>
<reference evidence="3" key="1">
    <citation type="journal article" date="2021" name="Gut Microbes">
        <title>A synthetic consortium of 100 gut commensals modulates the composition and function in a colon model of the microbiome of elderly subjects.</title>
        <authorList>
            <person name="Perez M."/>
            <person name="Ntemiri A."/>
            <person name="Tan H."/>
            <person name="Harris H.M.B."/>
            <person name="Roager H.M."/>
            <person name="Ribiere C."/>
            <person name="O'Toole P.W."/>
        </authorList>
    </citation>
    <scope>NUCLEOTIDE SEQUENCE</scope>
    <source>
        <strain evidence="3">MCC335</strain>
    </source>
</reference>
<dbReference type="GO" id="GO:0003677">
    <property type="term" value="F:DNA binding"/>
    <property type="evidence" value="ECO:0007669"/>
    <property type="project" value="InterPro"/>
</dbReference>
<dbReference type="Gene3D" id="3.40.1350.10">
    <property type="match status" value="1"/>
</dbReference>
<dbReference type="PANTHER" id="PTHR30015">
    <property type="entry name" value="MRR RESTRICTION SYSTEM PROTEIN"/>
    <property type="match status" value="1"/>
</dbReference>